<dbReference type="AlphaFoldDB" id="A0A6N7KSU5"/>
<evidence type="ECO:0000313" key="3">
    <source>
        <dbReference type="EMBL" id="MQS14712.1"/>
    </source>
</evidence>
<evidence type="ECO:0000256" key="1">
    <source>
        <dbReference type="ARBA" id="ARBA00023125"/>
    </source>
</evidence>
<reference evidence="3 4" key="1">
    <citation type="submission" date="2019-09" db="EMBL/GenBank/DDBJ databases">
        <title>Genome Sequences of Streptomyces kaniharaensis ATCC 21070.</title>
        <authorList>
            <person name="Zhu W."/>
            <person name="De Crecy-Lagard V."/>
            <person name="Richards N.G."/>
        </authorList>
    </citation>
    <scope>NUCLEOTIDE SEQUENCE [LARGE SCALE GENOMIC DNA]</scope>
    <source>
        <strain evidence="3 4">SF-557</strain>
    </source>
</reference>
<name>A0A6N7KSU5_9ACTN</name>
<dbReference type="InterPro" id="IPR016032">
    <property type="entry name" value="Sig_transdc_resp-reg_C-effctor"/>
</dbReference>
<dbReference type="InterPro" id="IPR000792">
    <property type="entry name" value="Tscrpt_reg_LuxR_C"/>
</dbReference>
<dbReference type="RefSeq" id="WP_153463703.1">
    <property type="nucleotide sequence ID" value="NZ_WBOF01000001.1"/>
</dbReference>
<sequence>MTDLSPMPELTGQDTALLILVAAGASHDTIARDATLALKPHEVGDAIEALLAKTCTRTVLHLAAWATAYRIVTDTAEPCAALAIAPRLTPRLLQILRGWAGGRSTPELTADFGLSPTTMRTYTKTLLSELGVHSQVQASVTGVLTGLTLLSDIDSAWPARPLRRTAQPSGLAA</sequence>
<dbReference type="Pfam" id="PF00196">
    <property type="entry name" value="GerE"/>
    <property type="match status" value="1"/>
</dbReference>
<dbReference type="EMBL" id="WBOF01000001">
    <property type="protein sequence ID" value="MQS14712.1"/>
    <property type="molecule type" value="Genomic_DNA"/>
</dbReference>
<accession>A0A6N7KSU5</accession>
<dbReference type="InterPro" id="IPR036388">
    <property type="entry name" value="WH-like_DNA-bd_sf"/>
</dbReference>
<dbReference type="Gene3D" id="1.10.10.10">
    <property type="entry name" value="Winged helix-like DNA-binding domain superfamily/Winged helix DNA-binding domain"/>
    <property type="match status" value="1"/>
</dbReference>
<organism evidence="3 4">
    <name type="scientific">Streptomyces kaniharaensis</name>
    <dbReference type="NCBI Taxonomy" id="212423"/>
    <lineage>
        <taxon>Bacteria</taxon>
        <taxon>Bacillati</taxon>
        <taxon>Actinomycetota</taxon>
        <taxon>Actinomycetes</taxon>
        <taxon>Kitasatosporales</taxon>
        <taxon>Streptomycetaceae</taxon>
        <taxon>Streptomyces</taxon>
    </lineage>
</organism>
<keyword evidence="1" id="KW-0238">DNA-binding</keyword>
<protein>
    <recommendedName>
        <fullName evidence="2">HTH luxR-type domain-containing protein</fullName>
    </recommendedName>
</protein>
<dbReference type="PANTHER" id="PTHR43214">
    <property type="entry name" value="TWO-COMPONENT RESPONSE REGULATOR"/>
    <property type="match status" value="1"/>
</dbReference>
<dbReference type="GO" id="GO:0006355">
    <property type="term" value="P:regulation of DNA-templated transcription"/>
    <property type="evidence" value="ECO:0007669"/>
    <property type="project" value="InterPro"/>
</dbReference>
<evidence type="ECO:0000259" key="2">
    <source>
        <dbReference type="SMART" id="SM00421"/>
    </source>
</evidence>
<proteinExistence type="predicted"/>
<comment type="caution">
    <text evidence="3">The sequence shown here is derived from an EMBL/GenBank/DDBJ whole genome shotgun (WGS) entry which is preliminary data.</text>
</comment>
<keyword evidence="4" id="KW-1185">Reference proteome</keyword>
<gene>
    <name evidence="3" type="ORF">F7Q99_21205</name>
</gene>
<dbReference type="InterPro" id="IPR039420">
    <property type="entry name" value="WalR-like"/>
</dbReference>
<feature type="domain" description="HTH luxR-type" evidence="2">
    <location>
        <begin position="85"/>
        <end position="142"/>
    </location>
</feature>
<dbReference type="SMART" id="SM00421">
    <property type="entry name" value="HTH_LUXR"/>
    <property type="match status" value="1"/>
</dbReference>
<dbReference type="SUPFAM" id="SSF46894">
    <property type="entry name" value="C-terminal effector domain of the bipartite response regulators"/>
    <property type="match status" value="1"/>
</dbReference>
<evidence type="ECO:0000313" key="4">
    <source>
        <dbReference type="Proteomes" id="UP000450000"/>
    </source>
</evidence>
<dbReference type="GO" id="GO:0003677">
    <property type="term" value="F:DNA binding"/>
    <property type="evidence" value="ECO:0007669"/>
    <property type="project" value="UniProtKB-KW"/>
</dbReference>
<dbReference type="OrthoDB" id="3869703at2"/>
<dbReference type="Proteomes" id="UP000450000">
    <property type="component" value="Unassembled WGS sequence"/>
</dbReference>